<dbReference type="AlphaFoldDB" id="Q0B7I9"/>
<organism evidence="2 3">
    <name type="scientific">Burkholderia ambifaria (strain ATCC BAA-244 / DSM 16087 / CCUG 44356 / LMG 19182 / AMMD)</name>
    <name type="common">Burkholderia cepacia (strain AMMD)</name>
    <dbReference type="NCBI Taxonomy" id="339670"/>
    <lineage>
        <taxon>Bacteria</taxon>
        <taxon>Pseudomonadati</taxon>
        <taxon>Pseudomonadota</taxon>
        <taxon>Betaproteobacteria</taxon>
        <taxon>Burkholderiales</taxon>
        <taxon>Burkholderiaceae</taxon>
        <taxon>Burkholderia</taxon>
        <taxon>Burkholderia cepacia complex</taxon>
    </lineage>
</organism>
<dbReference type="EMBL" id="CP000441">
    <property type="protein sequence ID" value="ABI89884.1"/>
    <property type="molecule type" value="Genomic_DNA"/>
</dbReference>
<proteinExistence type="predicted"/>
<evidence type="ECO:0000313" key="2">
    <source>
        <dbReference type="EMBL" id="ABI89884.1"/>
    </source>
</evidence>
<feature type="compositionally biased region" description="Basic residues" evidence="1">
    <location>
        <begin position="29"/>
        <end position="46"/>
    </location>
</feature>
<reference evidence="2" key="1">
    <citation type="submission" date="2006-08" db="EMBL/GenBank/DDBJ databases">
        <title>Complete sequence of Chromosome 2 of Burkholderia cepacia AMMD.</title>
        <authorList>
            <consortium name="US DOE Joint Genome Institute"/>
            <person name="Copeland A."/>
            <person name="Lucas S."/>
            <person name="Lapidus A."/>
            <person name="Barry K."/>
            <person name="Detter J.C."/>
            <person name="Glavina del Rio T."/>
            <person name="Hammon N."/>
            <person name="Israni S."/>
            <person name="Pitluck S."/>
            <person name="Bruce D."/>
            <person name="Chain P."/>
            <person name="Malfatti S."/>
            <person name="Shin M."/>
            <person name="Vergez L."/>
            <person name="Schmutz J."/>
            <person name="Larimer F."/>
            <person name="Land M."/>
            <person name="Hauser L."/>
            <person name="Kyrpides N."/>
            <person name="Kim E."/>
            <person name="Parke J."/>
            <person name="Coenye T."/>
            <person name="Konstantinidis K."/>
            <person name="Ramette A."/>
            <person name="Tiedje J."/>
            <person name="Richardson P."/>
        </authorList>
    </citation>
    <scope>NUCLEOTIDE SEQUENCE</scope>
    <source>
        <strain evidence="2">AMMD</strain>
    </source>
</reference>
<keyword evidence="3" id="KW-1185">Reference proteome</keyword>
<name>Q0B7I9_BURCM</name>
<accession>Q0B7I9</accession>
<evidence type="ECO:0000313" key="3">
    <source>
        <dbReference type="Proteomes" id="UP000000662"/>
    </source>
</evidence>
<gene>
    <name evidence="2" type="ordered locus">Bamb_4332</name>
</gene>
<dbReference type="eggNOG" id="COG0715">
    <property type="taxonomic scope" value="Bacteria"/>
</dbReference>
<dbReference type="Proteomes" id="UP000000662">
    <property type="component" value="Chromosome 2"/>
</dbReference>
<dbReference type="KEGG" id="bam:Bamb_4332"/>
<feature type="region of interest" description="Disordered" evidence="1">
    <location>
        <begin position="19"/>
        <end position="52"/>
    </location>
</feature>
<evidence type="ECO:0000256" key="1">
    <source>
        <dbReference type="SAM" id="MobiDB-lite"/>
    </source>
</evidence>
<sequence length="120" mass="12904">MHACTTLCRESVPPRRANACERTGSYGTQRRHRCSGSRSVAPRRRRPAGEALKCAPGGRATFTSADASGLIYDAITVTPTSLAARGADWAPRHDRNRLVAEFRRAAQPGDVLTGSRIAGQ</sequence>
<protein>
    <submittedName>
        <fullName evidence="2">Uncharacterized protein</fullName>
    </submittedName>
</protein>